<name>A0A2P5P6E3_9CHLR</name>
<dbReference type="Pfam" id="PF18902">
    <property type="entry name" value="DUF5658"/>
    <property type="match status" value="1"/>
</dbReference>
<accession>A0A2P5P6E3</accession>
<dbReference type="OrthoDB" id="9869247at2"/>
<feature type="transmembrane region" description="Helical" evidence="1">
    <location>
        <begin position="65"/>
        <end position="85"/>
    </location>
</feature>
<dbReference type="Proteomes" id="UP000235653">
    <property type="component" value="Unassembled WGS sequence"/>
</dbReference>
<keyword evidence="1" id="KW-1133">Transmembrane helix</keyword>
<keyword evidence="1" id="KW-0812">Transmembrane</keyword>
<feature type="transmembrane region" description="Helical" evidence="1">
    <location>
        <begin position="39"/>
        <end position="58"/>
    </location>
</feature>
<comment type="caution">
    <text evidence="3">The sequence shown here is derived from an EMBL/GenBank/DDBJ whole genome shotgun (WGS) entry which is preliminary data.</text>
</comment>
<dbReference type="EMBL" id="JQAN02000010">
    <property type="protein sequence ID" value="PPD57864.1"/>
    <property type="molecule type" value="Genomic_DNA"/>
</dbReference>
<organism evidence="3 4">
    <name type="scientific">Dehalogenimonas etheniformans</name>
    <dbReference type="NCBI Taxonomy" id="1536648"/>
    <lineage>
        <taxon>Bacteria</taxon>
        <taxon>Bacillati</taxon>
        <taxon>Chloroflexota</taxon>
        <taxon>Dehalococcoidia</taxon>
        <taxon>Dehalococcoidales</taxon>
        <taxon>Dehalococcoidaceae</taxon>
        <taxon>Dehalogenimonas</taxon>
    </lineage>
</organism>
<keyword evidence="4" id="KW-1185">Reference proteome</keyword>
<evidence type="ECO:0000313" key="4">
    <source>
        <dbReference type="Proteomes" id="UP000235653"/>
    </source>
</evidence>
<proteinExistence type="predicted"/>
<evidence type="ECO:0000313" key="3">
    <source>
        <dbReference type="EMBL" id="PPD57864.1"/>
    </source>
</evidence>
<protein>
    <recommendedName>
        <fullName evidence="2">DUF5658 domain-containing protein</fullName>
    </recommendedName>
</protein>
<dbReference type="InterPro" id="IPR043717">
    <property type="entry name" value="DUF5658"/>
</dbReference>
<evidence type="ECO:0000256" key="1">
    <source>
        <dbReference type="SAM" id="Phobius"/>
    </source>
</evidence>
<keyword evidence="1" id="KW-0472">Membrane</keyword>
<evidence type="ECO:0000259" key="2">
    <source>
        <dbReference type="Pfam" id="PF18902"/>
    </source>
</evidence>
<reference evidence="3 4" key="1">
    <citation type="journal article" date="2017" name="ISME J.">
        <title>Grape pomace compost harbors organohalide-respiring Dehalogenimonas species with novel reductive dehalogenase genes.</title>
        <authorList>
            <person name="Yang Y."/>
            <person name="Higgins S.A."/>
            <person name="Yan J."/>
            <person name="Simsir B."/>
            <person name="Chourey K."/>
            <person name="Iyer R."/>
            <person name="Hettich R.L."/>
            <person name="Baldwin B."/>
            <person name="Ogles D.M."/>
            <person name="Loffler F.E."/>
        </authorList>
    </citation>
    <scope>NUCLEOTIDE SEQUENCE [LARGE SCALE GENOMIC DNA]</scope>
    <source>
        <strain evidence="3 4">GP</strain>
    </source>
</reference>
<feature type="domain" description="DUF5658" evidence="2">
    <location>
        <begin position="2"/>
        <end position="86"/>
    </location>
</feature>
<gene>
    <name evidence="3" type="ORF">JP09_006075</name>
</gene>
<dbReference type="AlphaFoldDB" id="A0A2P5P6E3"/>
<sequence>MALVLLNVADAVISQFIVQSGVGTEGNLLLSYWITRREFVLIKAGASALAAILLWDLSRRAPRPTLVITAVIVAFYIIIVFWNILVASRAV</sequence>